<dbReference type="Proteomes" id="UP001165190">
    <property type="component" value="Unassembled WGS sequence"/>
</dbReference>
<proteinExistence type="predicted"/>
<dbReference type="GO" id="GO:0034058">
    <property type="term" value="P:endosomal vesicle fusion"/>
    <property type="evidence" value="ECO:0007669"/>
    <property type="project" value="TreeGrafter"/>
</dbReference>
<reference evidence="1" key="1">
    <citation type="submission" date="2023-05" db="EMBL/GenBank/DDBJ databases">
        <title>Genome and transcriptome analyses reveal genes involved in the formation of fine ridges on petal epidermal cells in Hibiscus trionum.</title>
        <authorList>
            <person name="Koshimizu S."/>
            <person name="Masuda S."/>
            <person name="Ishii T."/>
            <person name="Shirasu K."/>
            <person name="Hoshino A."/>
            <person name="Arita M."/>
        </authorList>
    </citation>
    <scope>NUCLEOTIDE SEQUENCE</scope>
    <source>
        <strain evidence="1">Hamamatsu line</strain>
    </source>
</reference>
<sequence>MAVQEELETLLDGSGHLRALAFLYASKGISSKDLAIWCILTRNYSSGLWEDSALESDIHYCNATSGRKTAATEVTNILEDSSDQGLVLQHLVWIADINSELVVRVLALDKRANQLSPDEVITAIDPKKVEILQCYLPWLIEEQDSDETQFHTLYVVSLAKSAIETFNSESSLQDPNAGG</sequence>
<keyword evidence="2" id="KW-1185">Reference proteome</keyword>
<dbReference type="PANTHER" id="PTHR12894:SF43">
    <property type="entry name" value="VACUOLAR SORTING PROTEIN 3"/>
    <property type="match status" value="1"/>
</dbReference>
<dbReference type="OrthoDB" id="10258882at2759"/>
<organism evidence="1 2">
    <name type="scientific">Hibiscus trionum</name>
    <name type="common">Flower of an hour</name>
    <dbReference type="NCBI Taxonomy" id="183268"/>
    <lineage>
        <taxon>Eukaryota</taxon>
        <taxon>Viridiplantae</taxon>
        <taxon>Streptophyta</taxon>
        <taxon>Embryophyta</taxon>
        <taxon>Tracheophyta</taxon>
        <taxon>Spermatophyta</taxon>
        <taxon>Magnoliopsida</taxon>
        <taxon>eudicotyledons</taxon>
        <taxon>Gunneridae</taxon>
        <taxon>Pentapetalae</taxon>
        <taxon>rosids</taxon>
        <taxon>malvids</taxon>
        <taxon>Malvales</taxon>
        <taxon>Malvaceae</taxon>
        <taxon>Malvoideae</taxon>
        <taxon>Hibiscus</taxon>
    </lineage>
</organism>
<dbReference type="PANTHER" id="PTHR12894">
    <property type="entry name" value="CNH DOMAIN CONTAINING"/>
    <property type="match status" value="1"/>
</dbReference>
<evidence type="ECO:0000313" key="1">
    <source>
        <dbReference type="EMBL" id="GMI87937.1"/>
    </source>
</evidence>
<gene>
    <name evidence="1" type="ORF">HRI_002463000</name>
</gene>
<dbReference type="GO" id="GO:0016020">
    <property type="term" value="C:membrane"/>
    <property type="evidence" value="ECO:0007669"/>
    <property type="project" value="TreeGrafter"/>
</dbReference>
<dbReference type="AlphaFoldDB" id="A0A9W7I2X5"/>
<accession>A0A9W7I2X5</accession>
<dbReference type="InterPro" id="IPR032914">
    <property type="entry name" value="Vam6/VPS39/TRAP1"/>
</dbReference>
<dbReference type="GO" id="GO:0005737">
    <property type="term" value="C:cytoplasm"/>
    <property type="evidence" value="ECO:0007669"/>
    <property type="project" value="TreeGrafter"/>
</dbReference>
<dbReference type="GO" id="GO:0006914">
    <property type="term" value="P:autophagy"/>
    <property type="evidence" value="ECO:0007669"/>
    <property type="project" value="TreeGrafter"/>
</dbReference>
<protein>
    <submittedName>
        <fullName evidence="1">Vacuolar protein sorting 3, modified transport to the vacuole 10</fullName>
    </submittedName>
</protein>
<dbReference type="EMBL" id="BSYR01000022">
    <property type="protein sequence ID" value="GMI87937.1"/>
    <property type="molecule type" value="Genomic_DNA"/>
</dbReference>
<evidence type="ECO:0000313" key="2">
    <source>
        <dbReference type="Proteomes" id="UP001165190"/>
    </source>
</evidence>
<name>A0A9W7I2X5_HIBTR</name>
<comment type="caution">
    <text evidence="1">The sequence shown here is derived from an EMBL/GenBank/DDBJ whole genome shotgun (WGS) entry which is preliminary data.</text>
</comment>